<dbReference type="RefSeq" id="WP_194739893.1">
    <property type="nucleotide sequence ID" value="NZ_JADKYY010000012.1"/>
</dbReference>
<dbReference type="Gene3D" id="3.20.20.140">
    <property type="entry name" value="Metal-dependent hydrolases"/>
    <property type="match status" value="1"/>
</dbReference>
<keyword evidence="2" id="KW-1185">Reference proteome</keyword>
<dbReference type="InterPro" id="IPR001130">
    <property type="entry name" value="TatD-like"/>
</dbReference>
<proteinExistence type="predicted"/>
<dbReference type="InterPro" id="IPR032466">
    <property type="entry name" value="Metal_Hydrolase"/>
</dbReference>
<accession>A0A930YX45</accession>
<dbReference type="GO" id="GO:0005829">
    <property type="term" value="C:cytosol"/>
    <property type="evidence" value="ECO:0007669"/>
    <property type="project" value="TreeGrafter"/>
</dbReference>
<organism evidence="1 2">
    <name type="scientific">Planobacterium oryzisoli</name>
    <dbReference type="NCBI Taxonomy" id="2771435"/>
    <lineage>
        <taxon>Bacteria</taxon>
        <taxon>Pseudomonadati</taxon>
        <taxon>Bacteroidota</taxon>
        <taxon>Flavobacteriia</taxon>
        <taxon>Flavobacteriales</taxon>
        <taxon>Weeksellaceae</taxon>
        <taxon>Chryseobacterium group</taxon>
        <taxon>Chryseobacterium</taxon>
    </lineage>
</organism>
<dbReference type="PANTHER" id="PTHR46124">
    <property type="entry name" value="D-AMINOACYL-TRNA DEACYLASE"/>
    <property type="match status" value="1"/>
</dbReference>
<dbReference type="Proteomes" id="UP000694480">
    <property type="component" value="Unassembled WGS sequence"/>
</dbReference>
<evidence type="ECO:0000313" key="1">
    <source>
        <dbReference type="EMBL" id="MBF5027970.1"/>
    </source>
</evidence>
<protein>
    <submittedName>
        <fullName evidence="1">TatD family hydrolase</fullName>
    </submittedName>
</protein>
<evidence type="ECO:0000313" key="2">
    <source>
        <dbReference type="Proteomes" id="UP000694480"/>
    </source>
</evidence>
<gene>
    <name evidence="1" type="ORF">IC612_09190</name>
</gene>
<dbReference type="AlphaFoldDB" id="A0A930YX45"/>
<dbReference type="Pfam" id="PF01026">
    <property type="entry name" value="TatD_DNase"/>
    <property type="match status" value="1"/>
</dbReference>
<name>A0A930YX45_9FLAO</name>
<sequence>MHLFNFHHHTSYPWGIYNLELGAAPPARPFSIGLHPMKHYANWKDAFNEVEILSKSPQCIAIGECGLDRRSKVSTLVQEEVFLRHIQLAGSLKKPVVIHCVGMHALLLKYQKQSAVPLIVHGFNNKAQTGKMLLDAGLYISFGSNLLSSVSLQSFAKEVPMERMFLETDDSSIPIQSLYEILGTIKNQSIAAVQNQMLKNLQTITNL</sequence>
<dbReference type="PANTHER" id="PTHR46124:SF2">
    <property type="entry name" value="D-AMINOACYL-TRNA DEACYLASE"/>
    <property type="match status" value="1"/>
</dbReference>
<reference evidence="1" key="1">
    <citation type="submission" date="2020-11" db="EMBL/GenBank/DDBJ databases">
        <title>Genome seq and assembly of Planobacterium sp.</title>
        <authorList>
            <person name="Chhetri G."/>
        </authorList>
    </citation>
    <scope>NUCLEOTIDE SEQUENCE</scope>
    <source>
        <strain evidence="1">GCR5</strain>
    </source>
</reference>
<comment type="caution">
    <text evidence="1">The sequence shown here is derived from an EMBL/GenBank/DDBJ whole genome shotgun (WGS) entry which is preliminary data.</text>
</comment>
<keyword evidence="1" id="KW-0378">Hydrolase</keyword>
<dbReference type="EMBL" id="JADKYY010000012">
    <property type="protein sequence ID" value="MBF5027970.1"/>
    <property type="molecule type" value="Genomic_DNA"/>
</dbReference>
<dbReference type="SUPFAM" id="SSF51556">
    <property type="entry name" value="Metallo-dependent hydrolases"/>
    <property type="match status" value="1"/>
</dbReference>
<dbReference type="GO" id="GO:0016788">
    <property type="term" value="F:hydrolase activity, acting on ester bonds"/>
    <property type="evidence" value="ECO:0007669"/>
    <property type="project" value="InterPro"/>
</dbReference>